<keyword evidence="5 7" id="KW-1133">Transmembrane helix</keyword>
<evidence type="ECO:0000256" key="2">
    <source>
        <dbReference type="ARBA" id="ARBA00022475"/>
    </source>
</evidence>
<dbReference type="PANTHER" id="PTHR33362:SF3">
    <property type="entry name" value="SIALIC ACID TRAP TRANSPORTER PERMEASE PROTEIN SIAT"/>
    <property type="match status" value="1"/>
</dbReference>
<dbReference type="PANTHER" id="PTHR33362">
    <property type="entry name" value="SIALIC ACID TRAP TRANSPORTER PERMEASE PROTEIN SIAT-RELATED"/>
    <property type="match status" value="1"/>
</dbReference>
<comment type="subcellular location">
    <subcellularLocation>
        <location evidence="1">Cell inner membrane</location>
        <topology evidence="1">Multi-pass membrane protein</topology>
    </subcellularLocation>
</comment>
<accession>A0A7C8GTL3</accession>
<feature type="transmembrane region" description="Helical" evidence="7">
    <location>
        <begin position="215"/>
        <end position="239"/>
    </location>
</feature>
<evidence type="ECO:0000256" key="4">
    <source>
        <dbReference type="ARBA" id="ARBA00022692"/>
    </source>
</evidence>
<sequence>SAGSLGIIIPPSIPMIMYGVSSQTSVGDMFLGGILPGILIGIGMIIWVCIYSKKKGFGTQTEKFTFKRFFVQLNHAKWALLTPIIILGGIYSGMFTPTEAAVISVVYAILISLFVYKEISVKDLPRIVSRASLTSASVLIIISAATAFGKVLTLEQIPNQVAGALTTISDSSFVIILLIMIMLLVVGMFMDTTAAVVILTPILFPVAVELGIHPVHFGVMMIANLAIGFITPPLGVNLFVGSGISGVGIPTLSRAVTPFLISMIITLIFIVVFPFLSLVLL</sequence>
<proteinExistence type="predicted"/>
<dbReference type="InterPro" id="IPR010656">
    <property type="entry name" value="DctM"/>
</dbReference>
<name>A0A7C8GTL3_9BACI</name>
<feature type="domain" description="TRAP C4-dicarboxylate transport system permease DctM subunit" evidence="8">
    <location>
        <begin position="1"/>
        <end position="274"/>
    </location>
</feature>
<organism evidence="9 10">
    <name type="scientific">Gracilibacillus oryzae</name>
    <dbReference type="NCBI Taxonomy" id="1672701"/>
    <lineage>
        <taxon>Bacteria</taxon>
        <taxon>Bacillati</taxon>
        <taxon>Bacillota</taxon>
        <taxon>Bacilli</taxon>
        <taxon>Bacillales</taxon>
        <taxon>Bacillaceae</taxon>
        <taxon>Gracilibacillus</taxon>
    </lineage>
</organism>
<keyword evidence="3" id="KW-0997">Cell inner membrane</keyword>
<keyword evidence="2" id="KW-1003">Cell membrane</keyword>
<dbReference type="Pfam" id="PF06808">
    <property type="entry name" value="DctM"/>
    <property type="match status" value="1"/>
</dbReference>
<feature type="transmembrane region" description="Helical" evidence="7">
    <location>
        <begin position="29"/>
        <end position="52"/>
    </location>
</feature>
<keyword evidence="10" id="KW-1185">Reference proteome</keyword>
<gene>
    <name evidence="9" type="ORF">F9U64_12505</name>
</gene>
<reference evidence="9 10" key="1">
    <citation type="submission" date="2019-10" db="EMBL/GenBank/DDBJ databases">
        <title>Gracilibacillus sp. nov. isolated from rice seeds.</title>
        <authorList>
            <person name="He S."/>
        </authorList>
    </citation>
    <scope>NUCLEOTIDE SEQUENCE [LARGE SCALE GENOMIC DNA]</scope>
    <source>
        <strain evidence="9 10">TD8</strain>
    </source>
</reference>
<evidence type="ECO:0000256" key="5">
    <source>
        <dbReference type="ARBA" id="ARBA00022989"/>
    </source>
</evidence>
<comment type="caution">
    <text evidence="9">The sequence shown here is derived from an EMBL/GenBank/DDBJ whole genome shotgun (WGS) entry which is preliminary data.</text>
</comment>
<evidence type="ECO:0000256" key="6">
    <source>
        <dbReference type="ARBA" id="ARBA00023136"/>
    </source>
</evidence>
<dbReference type="EMBL" id="WEID01000063">
    <property type="protein sequence ID" value="KAB8132320.1"/>
    <property type="molecule type" value="Genomic_DNA"/>
</dbReference>
<dbReference type="RefSeq" id="WP_228275698.1">
    <property type="nucleotide sequence ID" value="NZ_ML762432.1"/>
</dbReference>
<evidence type="ECO:0000256" key="7">
    <source>
        <dbReference type="SAM" id="Phobius"/>
    </source>
</evidence>
<feature type="transmembrane region" description="Helical" evidence="7">
    <location>
        <begin position="131"/>
        <end position="153"/>
    </location>
</feature>
<protein>
    <submittedName>
        <fullName evidence="9">TRAP transporter large permease</fullName>
    </submittedName>
</protein>
<dbReference type="NCBIfam" id="TIGR00786">
    <property type="entry name" value="dctM"/>
    <property type="match status" value="1"/>
</dbReference>
<evidence type="ECO:0000259" key="8">
    <source>
        <dbReference type="Pfam" id="PF06808"/>
    </source>
</evidence>
<feature type="transmembrane region" description="Helical" evidence="7">
    <location>
        <begin position="173"/>
        <end position="203"/>
    </location>
</feature>
<feature type="transmembrane region" description="Helical" evidence="7">
    <location>
        <begin position="259"/>
        <end position="280"/>
    </location>
</feature>
<evidence type="ECO:0000313" key="9">
    <source>
        <dbReference type="EMBL" id="KAB8132320.1"/>
    </source>
</evidence>
<dbReference type="InterPro" id="IPR004681">
    <property type="entry name" value="TRAP_DctM"/>
</dbReference>
<keyword evidence="4 7" id="KW-0812">Transmembrane</keyword>
<dbReference type="Proteomes" id="UP000480246">
    <property type="component" value="Unassembled WGS sequence"/>
</dbReference>
<feature type="transmembrane region" description="Helical" evidence="7">
    <location>
        <begin position="73"/>
        <end position="94"/>
    </location>
</feature>
<dbReference type="AlphaFoldDB" id="A0A7C8GTL3"/>
<keyword evidence="6 7" id="KW-0472">Membrane</keyword>
<feature type="non-terminal residue" evidence="9">
    <location>
        <position position="1"/>
    </location>
</feature>
<evidence type="ECO:0000256" key="3">
    <source>
        <dbReference type="ARBA" id="ARBA00022519"/>
    </source>
</evidence>
<evidence type="ECO:0000313" key="10">
    <source>
        <dbReference type="Proteomes" id="UP000480246"/>
    </source>
</evidence>
<dbReference type="GO" id="GO:0022857">
    <property type="term" value="F:transmembrane transporter activity"/>
    <property type="evidence" value="ECO:0007669"/>
    <property type="project" value="TreeGrafter"/>
</dbReference>
<evidence type="ECO:0000256" key="1">
    <source>
        <dbReference type="ARBA" id="ARBA00004429"/>
    </source>
</evidence>
<dbReference type="GO" id="GO:0005886">
    <property type="term" value="C:plasma membrane"/>
    <property type="evidence" value="ECO:0007669"/>
    <property type="project" value="UniProtKB-SubCell"/>
</dbReference>
<feature type="transmembrane region" description="Helical" evidence="7">
    <location>
        <begin position="100"/>
        <end position="119"/>
    </location>
</feature>